<feature type="chain" id="PRO_5044347820" evidence="2">
    <location>
        <begin position="26"/>
        <end position="373"/>
    </location>
</feature>
<comment type="similarity">
    <text evidence="1">Belongs to the 'GDSL' lipolytic enzyme family.</text>
</comment>
<dbReference type="RefSeq" id="XP_039122558.1">
    <property type="nucleotide sequence ID" value="XM_039266624.1"/>
</dbReference>
<proteinExistence type="inferred from homology"/>
<dbReference type="SUPFAM" id="SSF52266">
    <property type="entry name" value="SGNH hydrolase"/>
    <property type="match status" value="1"/>
</dbReference>
<gene>
    <name evidence="4" type="primary">LOC120259083</name>
</gene>
<keyword evidence="3" id="KW-1185">Reference proteome</keyword>
<dbReference type="InterPro" id="IPR050592">
    <property type="entry name" value="GDSL_lipolytic_enzyme"/>
</dbReference>
<dbReference type="CDD" id="cd01837">
    <property type="entry name" value="SGNH_plant_lipase_like"/>
    <property type="match status" value="1"/>
</dbReference>
<dbReference type="AlphaFoldDB" id="A0AB40B5P2"/>
<protein>
    <submittedName>
        <fullName evidence="4">GDSL esterase/lipase At5g42170-like</fullName>
    </submittedName>
</protein>
<reference evidence="3" key="1">
    <citation type="submission" date="2025-05" db="UniProtKB">
        <authorList>
            <consortium name="RefSeq"/>
        </authorList>
    </citation>
    <scope>NUCLEOTIDE SEQUENCE [LARGE SCALE GENOMIC DNA]</scope>
</reference>
<evidence type="ECO:0000313" key="4">
    <source>
        <dbReference type="RefSeq" id="XP_039122558.1"/>
    </source>
</evidence>
<dbReference type="Gene3D" id="3.40.50.1110">
    <property type="entry name" value="SGNH hydrolase"/>
    <property type="match status" value="1"/>
</dbReference>
<dbReference type="InterPro" id="IPR008265">
    <property type="entry name" value="Lipase_GDSL_AS"/>
</dbReference>
<keyword evidence="2" id="KW-0732">Signal</keyword>
<organism evidence="3 4">
    <name type="scientific">Dioscorea cayennensis subsp. rotundata</name>
    <name type="common">White Guinea yam</name>
    <name type="synonym">Dioscorea rotundata</name>
    <dbReference type="NCBI Taxonomy" id="55577"/>
    <lineage>
        <taxon>Eukaryota</taxon>
        <taxon>Viridiplantae</taxon>
        <taxon>Streptophyta</taxon>
        <taxon>Embryophyta</taxon>
        <taxon>Tracheophyta</taxon>
        <taxon>Spermatophyta</taxon>
        <taxon>Magnoliopsida</taxon>
        <taxon>Liliopsida</taxon>
        <taxon>Dioscoreales</taxon>
        <taxon>Dioscoreaceae</taxon>
        <taxon>Dioscorea</taxon>
    </lineage>
</organism>
<evidence type="ECO:0000256" key="1">
    <source>
        <dbReference type="ARBA" id="ARBA00008668"/>
    </source>
</evidence>
<dbReference type="PANTHER" id="PTHR45642:SF150">
    <property type="entry name" value="GDSL ESTERASE_LIPASE EXL3"/>
    <property type="match status" value="1"/>
</dbReference>
<accession>A0AB40B5P2</accession>
<dbReference type="Proteomes" id="UP001515500">
    <property type="component" value="Chromosome 1"/>
</dbReference>
<dbReference type="InterPro" id="IPR035669">
    <property type="entry name" value="SGNH_plant_lipase-like"/>
</dbReference>
<dbReference type="Pfam" id="PF00657">
    <property type="entry name" value="Lipase_GDSL"/>
    <property type="match status" value="1"/>
</dbReference>
<evidence type="ECO:0000313" key="3">
    <source>
        <dbReference type="Proteomes" id="UP001515500"/>
    </source>
</evidence>
<reference evidence="4" key="2">
    <citation type="submission" date="2025-08" db="UniProtKB">
        <authorList>
            <consortium name="RefSeq"/>
        </authorList>
    </citation>
    <scope>IDENTIFICATION</scope>
</reference>
<sequence>MMLFSYWRKLVVVIVVFSTVILVSDSTAGGDHHHHHHHQENGNGTMPSSFIGVIIFGDSIMDTGNNNFLPTISKCNFPPYGKDFPGHRATGRYSNGKVPSDLIASRLGIKEFVPAYLSPELESKDLITGVCFASGASGYDPLTSQLNSVLSMDHQLELFQDYKLKLQENVGKIRANTIVEKSLYVISSGSNDVANTYFTGLLRSTHYSFSDYAALLVQSASSFIQDLHQLGARNIAILSLPPLGCLPSQRTLAGGLLRDCVPLYNQAAQEYNTLLIKEIKSLSNKFSGSKIIYVDIYNKLLDIIERPKHYGFEVSTNGCCGTGRLELGILCKLSGKTCIDDTKYVFWDTFHPTQRAYEILVDLVVKEDIALLY</sequence>
<feature type="signal peptide" evidence="2">
    <location>
        <begin position="1"/>
        <end position="25"/>
    </location>
</feature>
<dbReference type="GO" id="GO:0006629">
    <property type="term" value="P:lipid metabolic process"/>
    <property type="evidence" value="ECO:0007669"/>
    <property type="project" value="InterPro"/>
</dbReference>
<dbReference type="PROSITE" id="PS01098">
    <property type="entry name" value="LIPASE_GDSL_SER"/>
    <property type="match status" value="1"/>
</dbReference>
<evidence type="ECO:0000256" key="2">
    <source>
        <dbReference type="SAM" id="SignalP"/>
    </source>
</evidence>
<dbReference type="FunFam" id="3.40.50.1110:FF:000003">
    <property type="entry name" value="GDSL esterase/lipase APG"/>
    <property type="match status" value="1"/>
</dbReference>
<dbReference type="PANTHER" id="PTHR45642">
    <property type="entry name" value="GDSL ESTERASE/LIPASE EXL3"/>
    <property type="match status" value="1"/>
</dbReference>
<name>A0AB40B5P2_DIOCR</name>
<dbReference type="InterPro" id="IPR001087">
    <property type="entry name" value="GDSL"/>
</dbReference>
<dbReference type="GO" id="GO:0016298">
    <property type="term" value="F:lipase activity"/>
    <property type="evidence" value="ECO:0007669"/>
    <property type="project" value="InterPro"/>
</dbReference>
<dbReference type="GeneID" id="120259083"/>
<dbReference type="InterPro" id="IPR036514">
    <property type="entry name" value="SGNH_hydro_sf"/>
</dbReference>